<dbReference type="Gene3D" id="2.60.40.790">
    <property type="match status" value="1"/>
</dbReference>
<protein>
    <submittedName>
        <fullName evidence="2">Hsp20/alpha crystallin family protein</fullName>
    </submittedName>
</protein>
<sequence>MSDPMKMMNDFFQNRPKRTLLDSIDNVFRKTHDANFSTEVVETDHHFKIIAELPGVPKEYINVEIRGEDVLIEVKKQKNLTRKLGGIRTITLPNYVIKRTMKAVYRDGMLEIRLDKKKPTRIEIE</sequence>
<dbReference type="InterPro" id="IPR040612">
    <property type="entry name" value="ArsA_HSP20-like"/>
</dbReference>
<dbReference type="EMBL" id="SSNT01000012">
    <property type="protein sequence ID" value="THF78119.1"/>
    <property type="molecule type" value="Genomic_DNA"/>
</dbReference>
<dbReference type="CDD" id="cd06464">
    <property type="entry name" value="ACD_sHsps-like"/>
    <property type="match status" value="1"/>
</dbReference>
<name>A0A4S4BSX1_9BACI</name>
<dbReference type="Proteomes" id="UP000310334">
    <property type="component" value="Unassembled WGS sequence"/>
</dbReference>
<dbReference type="Pfam" id="PF17886">
    <property type="entry name" value="ArsA_HSP20"/>
    <property type="match status" value="1"/>
</dbReference>
<dbReference type="SUPFAM" id="SSF49764">
    <property type="entry name" value="HSP20-like chaperones"/>
    <property type="match status" value="1"/>
</dbReference>
<dbReference type="InterPro" id="IPR002068">
    <property type="entry name" value="A-crystallin/Hsp20_dom"/>
</dbReference>
<evidence type="ECO:0000313" key="3">
    <source>
        <dbReference type="Proteomes" id="UP000310334"/>
    </source>
</evidence>
<reference evidence="2 3" key="1">
    <citation type="submission" date="2019-04" db="EMBL/GenBank/DDBJ databases">
        <title>Bacillus sediminilitoris sp. nov., isolated from a tidal flat sediment on the East China Sea.</title>
        <authorList>
            <person name="Wei Y."/>
            <person name="Mao H."/>
            <person name="Fang J."/>
        </authorList>
    </citation>
    <scope>NUCLEOTIDE SEQUENCE [LARGE SCALE GENOMIC DNA]</scope>
    <source>
        <strain evidence="2 3">DSL-17</strain>
    </source>
</reference>
<keyword evidence="3" id="KW-1185">Reference proteome</keyword>
<dbReference type="PROSITE" id="PS01031">
    <property type="entry name" value="SHSP"/>
    <property type="match status" value="1"/>
</dbReference>
<comment type="similarity">
    <text evidence="1">Belongs to the small heat shock protein (HSP20) family.</text>
</comment>
<gene>
    <name evidence="2" type="ORF">E6W99_16280</name>
</gene>
<evidence type="ECO:0000256" key="1">
    <source>
        <dbReference type="PROSITE-ProRule" id="PRU00285"/>
    </source>
</evidence>
<evidence type="ECO:0000313" key="2">
    <source>
        <dbReference type="EMBL" id="THF78119.1"/>
    </source>
</evidence>
<dbReference type="AlphaFoldDB" id="A0A4S4BSX1"/>
<accession>A0A4S4BSX1</accession>
<proteinExistence type="inferred from homology"/>
<comment type="caution">
    <text evidence="2">The sequence shown here is derived from an EMBL/GenBank/DDBJ whole genome shotgun (WGS) entry which is preliminary data.</text>
</comment>
<organism evidence="2 3">
    <name type="scientific">Metabacillus sediminilitoris</name>
    <dbReference type="NCBI Taxonomy" id="2567941"/>
    <lineage>
        <taxon>Bacteria</taxon>
        <taxon>Bacillati</taxon>
        <taxon>Bacillota</taxon>
        <taxon>Bacilli</taxon>
        <taxon>Bacillales</taxon>
        <taxon>Bacillaceae</taxon>
        <taxon>Metabacillus</taxon>
    </lineage>
</organism>
<dbReference type="RefSeq" id="WP_136355734.1">
    <property type="nucleotide sequence ID" value="NZ_CP046266.1"/>
</dbReference>
<dbReference type="OrthoDB" id="1806521at2"/>
<dbReference type="InterPro" id="IPR008978">
    <property type="entry name" value="HSP20-like_chaperone"/>
</dbReference>